<proteinExistence type="predicted"/>
<dbReference type="Proteomes" id="UP000232455">
    <property type="component" value="Unassembled WGS sequence"/>
</dbReference>
<dbReference type="RefSeq" id="WP_100847283.1">
    <property type="nucleotide sequence ID" value="NZ_PHHE01000001.1"/>
</dbReference>
<dbReference type="EMBL" id="PHHE01000001">
    <property type="protein sequence ID" value="PKA71355.1"/>
    <property type="molecule type" value="Genomic_DNA"/>
</dbReference>
<organism evidence="2 3">
    <name type="scientific">Pseudomonas baetica</name>
    <dbReference type="NCBI Taxonomy" id="674054"/>
    <lineage>
        <taxon>Bacteria</taxon>
        <taxon>Pseudomonadati</taxon>
        <taxon>Pseudomonadota</taxon>
        <taxon>Gammaproteobacteria</taxon>
        <taxon>Pseudomonadales</taxon>
        <taxon>Pseudomonadaceae</taxon>
        <taxon>Pseudomonas</taxon>
    </lineage>
</organism>
<comment type="caution">
    <text evidence="2">The sequence shown here is derived from an EMBL/GenBank/DDBJ whole genome shotgun (WGS) entry which is preliminary data.</text>
</comment>
<evidence type="ECO:0000313" key="2">
    <source>
        <dbReference type="EMBL" id="PKA71355.1"/>
    </source>
</evidence>
<feature type="region of interest" description="Disordered" evidence="1">
    <location>
        <begin position="178"/>
        <end position="206"/>
    </location>
</feature>
<evidence type="ECO:0000313" key="3">
    <source>
        <dbReference type="Proteomes" id="UP000232455"/>
    </source>
</evidence>
<feature type="compositionally biased region" description="Polar residues" evidence="1">
    <location>
        <begin position="187"/>
        <end position="206"/>
    </location>
</feature>
<keyword evidence="3" id="KW-1185">Reference proteome</keyword>
<gene>
    <name evidence="2" type="ORF">ATI02_4333</name>
</gene>
<evidence type="ECO:0000256" key="1">
    <source>
        <dbReference type="SAM" id="MobiDB-lite"/>
    </source>
</evidence>
<name>A0ABX4Q3I1_9PSED</name>
<reference evidence="2 3" key="1">
    <citation type="submission" date="2017-11" db="EMBL/GenBank/DDBJ databases">
        <title>Genome sequencing of a diverse group of Pseudomonas species.</title>
        <authorList>
            <person name="Loper J."/>
        </authorList>
    </citation>
    <scope>NUCLEOTIDE SEQUENCE [LARGE SCALE GENOMIC DNA]</scope>
    <source>
        <strain evidence="2 3">LMG 25716</strain>
    </source>
</reference>
<protein>
    <submittedName>
        <fullName evidence="2">Uncharacterized protein</fullName>
    </submittedName>
</protein>
<sequence length="206" mass="23652">MSTTKYTNEAKWNLIAIAKSEKQESVEAYINDLFETAQNSCYEDLYNKIYDNPYLRKTDFIEAQKIVDSVHQRSCIDIKNYKSIMITDEASAKKKLSAFRYEYLTVINPKDCLESSAELKAVIGNPQQNLGRENIAKRDPALMSDYLALTKPIRVRFTKKLFKDEIAKIERLIGKATREATMENKPIEQQPTQAATPRTNKPKLTS</sequence>
<accession>A0ABX4Q3I1</accession>